<feature type="chain" id="PRO_5004070657" description="TIGR03067 domain-containing protein" evidence="1">
    <location>
        <begin position="22"/>
        <end position="155"/>
    </location>
</feature>
<organism evidence="2 3">
    <name type="scientific">Rhodopirellula maiorica SM1</name>
    <dbReference type="NCBI Taxonomy" id="1265738"/>
    <lineage>
        <taxon>Bacteria</taxon>
        <taxon>Pseudomonadati</taxon>
        <taxon>Planctomycetota</taxon>
        <taxon>Planctomycetia</taxon>
        <taxon>Pirellulales</taxon>
        <taxon>Pirellulaceae</taxon>
        <taxon>Novipirellula</taxon>
    </lineage>
</organism>
<dbReference type="OrthoDB" id="289227at2"/>
<dbReference type="NCBIfam" id="TIGR03067">
    <property type="entry name" value="Planc_TIGR03067"/>
    <property type="match status" value="1"/>
</dbReference>
<evidence type="ECO:0008006" key="4">
    <source>
        <dbReference type="Google" id="ProtNLM"/>
    </source>
</evidence>
<evidence type="ECO:0000313" key="3">
    <source>
        <dbReference type="Proteomes" id="UP000011991"/>
    </source>
</evidence>
<dbReference type="InterPro" id="IPR017504">
    <property type="entry name" value="CHP03067_Planctomycetes"/>
</dbReference>
<sequence length="155" mass="17230">MRYLFFSSLLVGFLLTSVASAEEAKDEAIRKDRKKIEGTWQIVGLVVNGNKTKDEDAKKLTVVNDDKGIWSLWSGDSKVTMGTSTFDPTTKPKRINFTPTEGDAKGDLFLGIYQLGKNARKLCFAPSGKDRPTEFSSTAENQHILVTLKRIKPES</sequence>
<dbReference type="Proteomes" id="UP000011991">
    <property type="component" value="Unassembled WGS sequence"/>
</dbReference>
<dbReference type="AlphaFoldDB" id="M5RP92"/>
<accession>M5RP92</accession>
<comment type="caution">
    <text evidence="2">The sequence shown here is derived from an EMBL/GenBank/DDBJ whole genome shotgun (WGS) entry which is preliminary data.</text>
</comment>
<keyword evidence="3" id="KW-1185">Reference proteome</keyword>
<evidence type="ECO:0000313" key="2">
    <source>
        <dbReference type="EMBL" id="EMI15774.1"/>
    </source>
</evidence>
<keyword evidence="1" id="KW-0732">Signal</keyword>
<protein>
    <recommendedName>
        <fullName evidence="4">TIGR03067 domain-containing protein</fullName>
    </recommendedName>
</protein>
<proteinExistence type="predicted"/>
<feature type="signal peptide" evidence="1">
    <location>
        <begin position="1"/>
        <end position="21"/>
    </location>
</feature>
<dbReference type="EMBL" id="ANOG01001042">
    <property type="protein sequence ID" value="EMI15774.1"/>
    <property type="molecule type" value="Genomic_DNA"/>
</dbReference>
<gene>
    <name evidence="2" type="ORF">RMSM_07301</name>
</gene>
<evidence type="ECO:0000256" key="1">
    <source>
        <dbReference type="SAM" id="SignalP"/>
    </source>
</evidence>
<reference evidence="2 3" key="1">
    <citation type="journal article" date="2013" name="Mar. Genomics">
        <title>Expression of sulfatases in Rhodopirellula baltica and the diversity of sulfatases in the genus Rhodopirellula.</title>
        <authorList>
            <person name="Wegner C.E."/>
            <person name="Richter-Heitmann T."/>
            <person name="Klindworth A."/>
            <person name="Klockow C."/>
            <person name="Richter M."/>
            <person name="Achstetter T."/>
            <person name="Glockner F.O."/>
            <person name="Harder J."/>
        </authorList>
    </citation>
    <scope>NUCLEOTIDE SEQUENCE [LARGE SCALE GENOMIC DNA]</scope>
    <source>
        <strain evidence="2 3">SM1</strain>
    </source>
</reference>
<dbReference type="PATRIC" id="fig|1265738.3.peg.7281"/>
<dbReference type="RefSeq" id="WP_008708347.1">
    <property type="nucleotide sequence ID" value="NZ_ANOG01001042.1"/>
</dbReference>
<name>M5RP92_9BACT</name>